<sequence>MVHRPGPGPAAPARVTVLAYEGTSLFAELPALRTTLPDPADARNAVLVLVVRTAPDIPSSAILKALRRYAATLTSQGGRLVLAGVRPETAEVLRRTGIADHVTLVPADEGPLLAPLDTAYAEASAWLAAPRPADAERPSGGAPPPQR</sequence>
<dbReference type="RefSeq" id="WP_246532994.1">
    <property type="nucleotide sequence ID" value="NZ_JACHJY010000013.1"/>
</dbReference>
<evidence type="ECO:0000313" key="3">
    <source>
        <dbReference type="Proteomes" id="UP000582643"/>
    </source>
</evidence>
<accession>A0A7W7U7P0</accession>
<dbReference type="PROSITE" id="PS50801">
    <property type="entry name" value="STAS"/>
    <property type="match status" value="1"/>
</dbReference>
<gene>
    <name evidence="2" type="ORF">GGE06_007556</name>
</gene>
<dbReference type="InterPro" id="IPR002645">
    <property type="entry name" value="STAS_dom"/>
</dbReference>
<dbReference type="AlphaFoldDB" id="A0A7W7U7P0"/>
<protein>
    <submittedName>
        <fullName evidence="2">Anti-anti-sigma regulatory factor</fullName>
    </submittedName>
</protein>
<dbReference type="EMBL" id="JACHJY010000013">
    <property type="protein sequence ID" value="MBB4986588.1"/>
    <property type="molecule type" value="Genomic_DNA"/>
</dbReference>
<evidence type="ECO:0000313" key="2">
    <source>
        <dbReference type="EMBL" id="MBB4986588.1"/>
    </source>
</evidence>
<proteinExistence type="predicted"/>
<dbReference type="Pfam" id="PF01740">
    <property type="entry name" value="STAS"/>
    <property type="match status" value="1"/>
</dbReference>
<evidence type="ECO:0000259" key="1">
    <source>
        <dbReference type="PROSITE" id="PS50801"/>
    </source>
</evidence>
<comment type="caution">
    <text evidence="2">The sequence shown here is derived from an EMBL/GenBank/DDBJ whole genome shotgun (WGS) entry which is preliminary data.</text>
</comment>
<name>A0A7W7U7P0_9ACTN</name>
<dbReference type="InterPro" id="IPR036513">
    <property type="entry name" value="STAS_dom_sf"/>
</dbReference>
<reference evidence="2 3" key="1">
    <citation type="submission" date="2020-08" db="EMBL/GenBank/DDBJ databases">
        <title>Genomic Encyclopedia of Type Strains, Phase III (KMG-III): the genomes of soil and plant-associated and newly described type strains.</title>
        <authorList>
            <person name="Whitman W."/>
        </authorList>
    </citation>
    <scope>NUCLEOTIDE SEQUENCE [LARGE SCALE GENOMIC DNA]</scope>
    <source>
        <strain evidence="2 3">SFB5A</strain>
    </source>
</reference>
<dbReference type="Gene3D" id="3.30.750.24">
    <property type="entry name" value="STAS domain"/>
    <property type="match status" value="1"/>
</dbReference>
<dbReference type="SUPFAM" id="SSF52091">
    <property type="entry name" value="SpoIIaa-like"/>
    <property type="match status" value="1"/>
</dbReference>
<organism evidence="2 3">
    <name type="scientific">Streptomyces nymphaeiformis</name>
    <dbReference type="NCBI Taxonomy" id="2663842"/>
    <lineage>
        <taxon>Bacteria</taxon>
        <taxon>Bacillati</taxon>
        <taxon>Actinomycetota</taxon>
        <taxon>Actinomycetes</taxon>
        <taxon>Kitasatosporales</taxon>
        <taxon>Streptomycetaceae</taxon>
        <taxon>Streptomyces</taxon>
    </lineage>
</organism>
<feature type="domain" description="STAS" evidence="1">
    <location>
        <begin position="15"/>
        <end position="123"/>
    </location>
</feature>
<dbReference type="Proteomes" id="UP000582643">
    <property type="component" value="Unassembled WGS sequence"/>
</dbReference>
<keyword evidence="3" id="KW-1185">Reference proteome</keyword>